<keyword evidence="3" id="KW-1185">Reference proteome</keyword>
<dbReference type="STRING" id="537013.CLOSTMETH_00320"/>
<dbReference type="EMBL" id="ACEC01000016">
    <property type="protein sequence ID" value="EEG32011.1"/>
    <property type="molecule type" value="Genomic_DNA"/>
</dbReference>
<reference evidence="2 3" key="1">
    <citation type="submission" date="2009-01" db="EMBL/GenBank/DDBJ databases">
        <authorList>
            <person name="Fulton L."/>
            <person name="Clifton S."/>
            <person name="Fulton B."/>
            <person name="Xu J."/>
            <person name="Minx P."/>
            <person name="Pepin K.H."/>
            <person name="Johnson M."/>
            <person name="Bhonagiri V."/>
            <person name="Nash W.E."/>
            <person name="Mardis E.R."/>
            <person name="Wilson R.K."/>
        </authorList>
    </citation>
    <scope>NUCLEOTIDE SEQUENCE [LARGE SCALE GENOMIC DNA]</scope>
    <source>
        <strain evidence="2 3">DSM 5476</strain>
    </source>
</reference>
<reference evidence="2 3" key="2">
    <citation type="submission" date="2009-02" db="EMBL/GenBank/DDBJ databases">
        <title>Draft genome sequence of Clostridium methylpentosum (DSM 5476).</title>
        <authorList>
            <person name="Sudarsanam P."/>
            <person name="Ley R."/>
            <person name="Guruge J."/>
            <person name="Turnbaugh P.J."/>
            <person name="Mahowald M."/>
            <person name="Liep D."/>
            <person name="Gordon J."/>
        </authorList>
    </citation>
    <scope>NUCLEOTIDE SEQUENCE [LARGE SCALE GENOMIC DNA]</scope>
    <source>
        <strain evidence="2 3">DSM 5476</strain>
    </source>
</reference>
<dbReference type="AlphaFoldDB" id="C0E925"/>
<protein>
    <submittedName>
        <fullName evidence="2">Uncharacterized protein</fullName>
    </submittedName>
</protein>
<dbReference type="HOGENOM" id="CLU_2069015_0_0_9"/>
<name>C0E925_9FIRM</name>
<organism evidence="2 3">
    <name type="scientific">[Clostridium] methylpentosum DSM 5476</name>
    <dbReference type="NCBI Taxonomy" id="537013"/>
    <lineage>
        <taxon>Bacteria</taxon>
        <taxon>Bacillati</taxon>
        <taxon>Bacillota</taxon>
        <taxon>Clostridia</taxon>
        <taxon>Eubacteriales</taxon>
        <taxon>Oscillospiraceae</taxon>
        <taxon>Oscillospiraceae incertae sedis</taxon>
    </lineage>
</organism>
<sequence length="118" mass="13191">MNGRTRSPRFAAPCTQGKIEPVLCPFRLAVCRADSHLHFLTFTCRKETLCQARGPLTRQEPSRAGQKQNSWGTERADFPQHPARIQSPEFQGALRSGQVLPSEAGTKSLFRCTPNGYF</sequence>
<dbReference type="Proteomes" id="UP000003340">
    <property type="component" value="Unassembled WGS sequence"/>
</dbReference>
<evidence type="ECO:0000256" key="1">
    <source>
        <dbReference type="SAM" id="MobiDB-lite"/>
    </source>
</evidence>
<comment type="caution">
    <text evidence="2">The sequence shown here is derived from an EMBL/GenBank/DDBJ whole genome shotgun (WGS) entry which is preliminary data.</text>
</comment>
<proteinExistence type="predicted"/>
<gene>
    <name evidence="2" type="ORF">CLOSTMETH_00320</name>
</gene>
<accession>C0E925</accession>
<evidence type="ECO:0000313" key="3">
    <source>
        <dbReference type="Proteomes" id="UP000003340"/>
    </source>
</evidence>
<evidence type="ECO:0000313" key="2">
    <source>
        <dbReference type="EMBL" id="EEG32011.1"/>
    </source>
</evidence>
<feature type="region of interest" description="Disordered" evidence="1">
    <location>
        <begin position="55"/>
        <end position="76"/>
    </location>
</feature>